<dbReference type="SUPFAM" id="SSF54928">
    <property type="entry name" value="RNA-binding domain, RBD"/>
    <property type="match status" value="1"/>
</dbReference>
<evidence type="ECO:0000313" key="6">
    <source>
        <dbReference type="EMBL" id="QIX01213.1"/>
    </source>
</evidence>
<gene>
    <name evidence="6" type="ORF">AMS68_006730</name>
</gene>
<evidence type="ECO:0000256" key="3">
    <source>
        <dbReference type="SAM" id="MobiDB-lite"/>
    </source>
</evidence>
<keyword evidence="1" id="KW-0507">mRNA processing</keyword>
<sequence length="702" mass="77984">MAFPYGAPGAYGFDQNARSNGAGPQGGFAPQYQGNAGMQFNAPVIRMGLDNGNEARGGRYDNRNRAGLGADSGGSRNLDRDRQQIRENMLAAQPPTREEVARTIFIGGLGESAPPDEALESILGCAGPGKLRRWTRAKDVNDKKCRFGFAEFTDVDSLETAKDLFGDGMEVPLYKDGKIVLEDAAEGEQAQMQMTKLLVVIDEQSSKYIVEWTSKRDDPEGERQFRLEAAKEDLTQCFASLRNGTAFGYNSALADGEAGDGMDAAAAVVDITVSSLDDELADIPAEMRATVAQEIKNFRDRSNRRDQERVRQDEELEASFARPSNRLASPGPNTNGARSGVTGAPSGPKGLQSYRGVQLPSDYANGVSFVGLNAQPEDDSDTPDAELEDRRQTARAAALDKQFSDAERRWINRERQRMAAQERERTREDAETRDRDRHKGAMERRYSTWNDEEEDRHGREEYYYDRSGWARKRAVQRDREAREDDRDRQLQQREDEEERRRDDESKGAADRFLAETGAELAAAKQIGAAGGFKIALGGPGRPKAGGQPAKTIKDVAGLLEEEEDAAESGQRELRAIPLADLTSHAPADMTDEERTAARQALAAEIPTDAEKLFAWEVRWSYIRPELLEREIRPFVEKKVVEFLGVQEDFLVDIVINALNKQTTAENLISQLEKILDEDAEGLVKKVWRLVVYFGEAEGQGLM</sequence>
<dbReference type="SMART" id="SM00311">
    <property type="entry name" value="PWI"/>
    <property type="match status" value="1"/>
</dbReference>
<dbReference type="Proteomes" id="UP000503462">
    <property type="component" value="Chromosome 4"/>
</dbReference>
<evidence type="ECO:0000259" key="5">
    <source>
        <dbReference type="PROSITE" id="PS51025"/>
    </source>
</evidence>
<proteinExistence type="predicted"/>
<organism evidence="6 7">
    <name type="scientific">Peltaster fructicola</name>
    <dbReference type="NCBI Taxonomy" id="286661"/>
    <lineage>
        <taxon>Eukaryota</taxon>
        <taxon>Fungi</taxon>
        <taxon>Dikarya</taxon>
        <taxon>Ascomycota</taxon>
        <taxon>Pezizomycotina</taxon>
        <taxon>Dothideomycetes</taxon>
        <taxon>Dothideomycetes incertae sedis</taxon>
        <taxon>Peltaster</taxon>
    </lineage>
</organism>
<dbReference type="Gene3D" id="1.20.1390.10">
    <property type="entry name" value="PWI domain"/>
    <property type="match status" value="1"/>
</dbReference>
<dbReference type="InterPro" id="IPR035979">
    <property type="entry name" value="RBD_domain_sf"/>
</dbReference>
<dbReference type="PROSITE" id="PS51025">
    <property type="entry name" value="PWI"/>
    <property type="match status" value="1"/>
</dbReference>
<feature type="region of interest" description="Disordered" evidence="3">
    <location>
        <begin position="416"/>
        <end position="441"/>
    </location>
</feature>
<feature type="compositionally biased region" description="Basic and acidic residues" evidence="3">
    <location>
        <begin position="299"/>
        <end position="313"/>
    </location>
</feature>
<dbReference type="InterPro" id="IPR036483">
    <property type="entry name" value="PWI_dom_sf"/>
</dbReference>
<accession>A0A6H0Y2G5</accession>
<dbReference type="Pfam" id="PF01480">
    <property type="entry name" value="PWI"/>
    <property type="match status" value="1"/>
</dbReference>
<dbReference type="SUPFAM" id="SSF101233">
    <property type="entry name" value="PWI domain"/>
    <property type="match status" value="1"/>
</dbReference>
<dbReference type="GO" id="GO:0006397">
    <property type="term" value="P:mRNA processing"/>
    <property type="evidence" value="ECO:0007669"/>
    <property type="project" value="UniProtKB-KW"/>
</dbReference>
<dbReference type="OrthoDB" id="6275295at2759"/>
<evidence type="ECO:0000259" key="4">
    <source>
        <dbReference type="PROSITE" id="PS50102"/>
    </source>
</evidence>
<protein>
    <recommendedName>
        <fullName evidence="8">PWI domain-containing protein</fullName>
    </recommendedName>
</protein>
<feature type="compositionally biased region" description="Basic and acidic residues" evidence="3">
    <location>
        <begin position="475"/>
        <end position="508"/>
    </location>
</feature>
<dbReference type="PANTHER" id="PTHR18806:SF4">
    <property type="entry name" value="RNA-BINDING PROTEIN 25"/>
    <property type="match status" value="1"/>
</dbReference>
<feature type="region of interest" description="Disordered" evidence="3">
    <location>
        <begin position="473"/>
        <end position="508"/>
    </location>
</feature>
<dbReference type="PROSITE" id="PS50102">
    <property type="entry name" value="RRM"/>
    <property type="match status" value="1"/>
</dbReference>
<dbReference type="InterPro" id="IPR000504">
    <property type="entry name" value="RRM_dom"/>
</dbReference>
<name>A0A6H0Y2G5_9PEZI</name>
<reference evidence="6 7" key="1">
    <citation type="journal article" date="2016" name="Sci. Rep.">
        <title>Peltaster fructicola genome reveals evolution from an invasive phytopathogen to an ectophytic parasite.</title>
        <authorList>
            <person name="Xu C."/>
            <person name="Chen H."/>
            <person name="Gleason M.L."/>
            <person name="Xu J.R."/>
            <person name="Liu H."/>
            <person name="Zhang R."/>
            <person name="Sun G."/>
        </authorList>
    </citation>
    <scope>NUCLEOTIDE SEQUENCE [LARGE SCALE GENOMIC DNA]</scope>
    <source>
        <strain evidence="6 7">LNHT1506</strain>
    </source>
</reference>
<keyword evidence="2" id="KW-0694">RNA-binding</keyword>
<feature type="region of interest" description="Disordered" evidence="3">
    <location>
        <begin position="53"/>
        <end position="79"/>
    </location>
</feature>
<dbReference type="GO" id="GO:0003729">
    <property type="term" value="F:mRNA binding"/>
    <property type="evidence" value="ECO:0007669"/>
    <property type="project" value="TreeGrafter"/>
</dbReference>
<evidence type="ECO:0008006" key="8">
    <source>
        <dbReference type="Google" id="ProtNLM"/>
    </source>
</evidence>
<dbReference type="PANTHER" id="PTHR18806">
    <property type="entry name" value="RBM25 PROTEIN"/>
    <property type="match status" value="1"/>
</dbReference>
<dbReference type="GO" id="GO:0005681">
    <property type="term" value="C:spliceosomal complex"/>
    <property type="evidence" value="ECO:0007669"/>
    <property type="project" value="TreeGrafter"/>
</dbReference>
<dbReference type="InterPro" id="IPR002483">
    <property type="entry name" value="PWI_dom"/>
</dbReference>
<feature type="domain" description="PWI" evidence="5">
    <location>
        <begin position="610"/>
        <end position="702"/>
    </location>
</feature>
<evidence type="ECO:0000256" key="2">
    <source>
        <dbReference type="PROSITE-ProRule" id="PRU00176"/>
    </source>
</evidence>
<evidence type="ECO:0000313" key="7">
    <source>
        <dbReference type="Proteomes" id="UP000503462"/>
    </source>
</evidence>
<feature type="region of interest" description="Disordered" evidence="3">
    <location>
        <begin position="369"/>
        <end position="401"/>
    </location>
</feature>
<feature type="domain" description="RRM" evidence="4">
    <location>
        <begin position="102"/>
        <end position="187"/>
    </location>
</feature>
<evidence type="ECO:0000256" key="1">
    <source>
        <dbReference type="ARBA" id="ARBA00022664"/>
    </source>
</evidence>
<dbReference type="InterPro" id="IPR052768">
    <property type="entry name" value="RBM25"/>
</dbReference>
<feature type="region of interest" description="Disordered" evidence="3">
    <location>
        <begin position="299"/>
        <end position="356"/>
    </location>
</feature>
<dbReference type="EMBL" id="CP051142">
    <property type="protein sequence ID" value="QIX01213.1"/>
    <property type="molecule type" value="Genomic_DNA"/>
</dbReference>
<feature type="compositionally biased region" description="Acidic residues" evidence="3">
    <location>
        <begin position="376"/>
        <end position="387"/>
    </location>
</feature>
<dbReference type="AlphaFoldDB" id="A0A6H0Y2G5"/>
<keyword evidence="7" id="KW-1185">Reference proteome</keyword>